<dbReference type="PANTHER" id="PTHR39624:SF2">
    <property type="entry name" value="OSMC-LIKE PROTEIN"/>
    <property type="match status" value="1"/>
</dbReference>
<organism evidence="1 2">
    <name type="scientific">Sphingomonas leidyi</name>
    <dbReference type="NCBI Taxonomy" id="68569"/>
    <lineage>
        <taxon>Bacteria</taxon>
        <taxon>Pseudomonadati</taxon>
        <taxon>Pseudomonadota</taxon>
        <taxon>Alphaproteobacteria</taxon>
        <taxon>Sphingomonadales</taxon>
        <taxon>Sphingomonadaceae</taxon>
        <taxon>Sphingomonas</taxon>
    </lineage>
</organism>
<dbReference type="InterPro" id="IPR003718">
    <property type="entry name" value="OsmC/Ohr_fam"/>
</dbReference>
<accession>A0A7X5UWX1</accession>
<proteinExistence type="predicted"/>
<comment type="caution">
    <text evidence="1">The sequence shown here is derived from an EMBL/GenBank/DDBJ whole genome shotgun (WGS) entry which is preliminary data.</text>
</comment>
<reference evidence="1 2" key="1">
    <citation type="submission" date="2020-03" db="EMBL/GenBank/DDBJ databases">
        <title>Genomic Encyclopedia of Type Strains, Phase IV (KMG-IV): sequencing the most valuable type-strain genomes for metagenomic binning, comparative biology and taxonomic classification.</title>
        <authorList>
            <person name="Goeker M."/>
        </authorList>
    </citation>
    <scope>NUCLEOTIDE SEQUENCE [LARGE SCALE GENOMIC DNA]</scope>
    <source>
        <strain evidence="1 2">DSM 4733</strain>
    </source>
</reference>
<evidence type="ECO:0000313" key="2">
    <source>
        <dbReference type="Proteomes" id="UP000564677"/>
    </source>
</evidence>
<gene>
    <name evidence="1" type="ORF">FHR20_000172</name>
</gene>
<dbReference type="Proteomes" id="UP000564677">
    <property type="component" value="Unassembled WGS sequence"/>
</dbReference>
<sequence>MTHAIAKTGRAAPYATDISFGKRGLVADEPEARGGGDAGPAPYELLLGSLGACTAITLRMYAERKAWPVENIEVALFLHGQGETLNIERILTITGTDAEQNARLAEIAERTPVTLTLKRGVPIATRLG</sequence>
<dbReference type="SUPFAM" id="SSF82784">
    <property type="entry name" value="OsmC-like"/>
    <property type="match status" value="1"/>
</dbReference>
<dbReference type="AlphaFoldDB" id="A0A7X5UWX1"/>
<dbReference type="Gene3D" id="3.30.300.20">
    <property type="match status" value="1"/>
</dbReference>
<dbReference type="PANTHER" id="PTHR39624">
    <property type="entry name" value="PROTEIN INVOLVED IN RIMO-MEDIATED BETA-METHYLTHIOLATION OF RIBOSOMAL PROTEIN S12 YCAO"/>
    <property type="match status" value="1"/>
</dbReference>
<protein>
    <submittedName>
        <fullName evidence="1">Putative redox protein</fullName>
    </submittedName>
</protein>
<dbReference type="EMBL" id="JAASQV010000001">
    <property type="protein sequence ID" value="NIJ63241.1"/>
    <property type="molecule type" value="Genomic_DNA"/>
</dbReference>
<dbReference type="Pfam" id="PF02566">
    <property type="entry name" value="OsmC"/>
    <property type="match status" value="1"/>
</dbReference>
<dbReference type="InterPro" id="IPR015946">
    <property type="entry name" value="KH_dom-like_a/b"/>
</dbReference>
<dbReference type="InterPro" id="IPR036102">
    <property type="entry name" value="OsmC/Ohrsf"/>
</dbReference>
<evidence type="ECO:0000313" key="1">
    <source>
        <dbReference type="EMBL" id="NIJ63241.1"/>
    </source>
</evidence>
<name>A0A7X5UWX1_9SPHN</name>
<keyword evidence="2" id="KW-1185">Reference proteome</keyword>
<dbReference type="RefSeq" id="WP_167297817.1">
    <property type="nucleotide sequence ID" value="NZ_JAASQV010000001.1"/>
</dbReference>